<gene>
    <name evidence="3" type="ORF">ACFQ4M_04180</name>
</gene>
<dbReference type="SUPFAM" id="SSF46894">
    <property type="entry name" value="C-terminal effector domain of the bipartite response regulators"/>
    <property type="match status" value="1"/>
</dbReference>
<evidence type="ECO:0000313" key="3">
    <source>
        <dbReference type="EMBL" id="MFD1262769.1"/>
    </source>
</evidence>
<dbReference type="InterPro" id="IPR039420">
    <property type="entry name" value="WalR-like"/>
</dbReference>
<protein>
    <submittedName>
        <fullName evidence="3">Helix-turn-helix transcriptional regulator</fullName>
    </submittedName>
</protein>
<dbReference type="EMBL" id="JBHTMC010000008">
    <property type="protein sequence ID" value="MFD1262769.1"/>
    <property type="molecule type" value="Genomic_DNA"/>
</dbReference>
<dbReference type="InterPro" id="IPR000792">
    <property type="entry name" value="Tscrpt_reg_LuxR_C"/>
</dbReference>
<evidence type="ECO:0000313" key="4">
    <source>
        <dbReference type="Proteomes" id="UP001597158"/>
    </source>
</evidence>
<proteinExistence type="predicted"/>
<reference evidence="4" key="1">
    <citation type="journal article" date="2019" name="Int. J. Syst. Evol. Microbiol.">
        <title>The Global Catalogue of Microorganisms (GCM) 10K type strain sequencing project: providing services to taxonomists for standard genome sequencing and annotation.</title>
        <authorList>
            <consortium name="The Broad Institute Genomics Platform"/>
            <consortium name="The Broad Institute Genome Sequencing Center for Infectious Disease"/>
            <person name="Wu L."/>
            <person name="Ma J."/>
        </authorList>
    </citation>
    <scope>NUCLEOTIDE SEQUENCE [LARGE SCALE GENOMIC DNA]</scope>
    <source>
        <strain evidence="4">CCUG 48884</strain>
    </source>
</reference>
<dbReference type="CDD" id="cd06170">
    <property type="entry name" value="LuxR_C_like"/>
    <property type="match status" value="1"/>
</dbReference>
<dbReference type="Gene3D" id="1.10.10.10">
    <property type="entry name" value="Winged helix-like DNA-binding domain superfamily/Winged helix DNA-binding domain"/>
    <property type="match status" value="1"/>
</dbReference>
<name>A0ABW3WA89_9RHOO</name>
<dbReference type="PANTHER" id="PTHR43214:SF44">
    <property type="entry name" value="TWO-COMPONENT RESPONSE REGULATOR"/>
    <property type="match status" value="1"/>
</dbReference>
<dbReference type="SMART" id="SM00421">
    <property type="entry name" value="HTH_LUXR"/>
    <property type="match status" value="1"/>
</dbReference>
<evidence type="ECO:0000259" key="2">
    <source>
        <dbReference type="PROSITE" id="PS50043"/>
    </source>
</evidence>
<dbReference type="PROSITE" id="PS50043">
    <property type="entry name" value="HTH_LUXR_2"/>
    <property type="match status" value="1"/>
</dbReference>
<dbReference type="Pfam" id="PF00196">
    <property type="entry name" value="GerE"/>
    <property type="match status" value="1"/>
</dbReference>
<comment type="caution">
    <text evidence="3">The sequence shown here is derived from an EMBL/GenBank/DDBJ whole genome shotgun (WGS) entry which is preliminary data.</text>
</comment>
<organism evidence="3 4">
    <name type="scientific">Thauera mechernichensis</name>
    <dbReference type="NCBI Taxonomy" id="82788"/>
    <lineage>
        <taxon>Bacteria</taxon>
        <taxon>Pseudomonadati</taxon>
        <taxon>Pseudomonadota</taxon>
        <taxon>Betaproteobacteria</taxon>
        <taxon>Rhodocyclales</taxon>
        <taxon>Zoogloeaceae</taxon>
        <taxon>Thauera</taxon>
    </lineage>
</organism>
<accession>A0ABW3WA89</accession>
<dbReference type="Proteomes" id="UP001597158">
    <property type="component" value="Unassembled WGS sequence"/>
</dbReference>
<evidence type="ECO:0000256" key="1">
    <source>
        <dbReference type="ARBA" id="ARBA00023125"/>
    </source>
</evidence>
<keyword evidence="1" id="KW-0238">DNA-binding</keyword>
<sequence>MSAHDASAVFRAADMDIAHHDRIVSIIYASAMDHQKWVDALQEMRGLFAANFLTLILREASLEDPGLIVWVGDGAEGGSARFEPARDDLTPFANLAADRIHVVDDLMESSDWRRSAYFQQSCRPHDVFHVMSVDISIAGAGRLPLRITRPESAPAFSERDRARCQALLPHLRRALQLHNQLRRKESLGGMYSSAMGRLSVGTVVLDERGRVFDQNPIARDILANGDGLKVAGGRLEAFYPSDNRALQNLIRGAFARHASCQPAVAEALSISRPSGQPHLGIVVEVLPPGEWAGGRGRPVVVLYVRDPAGRTLADAEAVRQLFNLTPTETAVALKLADGASLEEAAEALGIRRNTARAHLRAIFSKTGVRRQTELVRILLNSVAPLRVEAGEGAPPA</sequence>
<keyword evidence="4" id="KW-1185">Reference proteome</keyword>
<dbReference type="RefSeq" id="WP_277835230.1">
    <property type="nucleotide sequence ID" value="NZ_JARQZE010000022.1"/>
</dbReference>
<dbReference type="PANTHER" id="PTHR43214">
    <property type="entry name" value="TWO-COMPONENT RESPONSE REGULATOR"/>
    <property type="match status" value="1"/>
</dbReference>
<dbReference type="InterPro" id="IPR036388">
    <property type="entry name" value="WH-like_DNA-bd_sf"/>
</dbReference>
<feature type="domain" description="HTH luxR-type" evidence="2">
    <location>
        <begin position="317"/>
        <end position="382"/>
    </location>
</feature>
<dbReference type="InterPro" id="IPR016032">
    <property type="entry name" value="Sig_transdc_resp-reg_C-effctor"/>
</dbReference>